<protein>
    <submittedName>
        <fullName evidence="2">Secreted protein</fullName>
    </submittedName>
</protein>
<dbReference type="AlphaFoldDB" id="A0AA86N159"/>
<dbReference type="InterPro" id="IPR014721">
    <property type="entry name" value="Ribsml_uS5_D2-typ_fold_subgr"/>
</dbReference>
<dbReference type="GO" id="GO:0006508">
    <property type="term" value="P:proteolysis"/>
    <property type="evidence" value="ECO:0007669"/>
    <property type="project" value="InterPro"/>
</dbReference>
<dbReference type="Pfam" id="PF05362">
    <property type="entry name" value="Lon_C"/>
    <property type="match status" value="1"/>
</dbReference>
<organism evidence="2 3">
    <name type="scientific">Nitrospira tepida</name>
    <dbReference type="NCBI Taxonomy" id="2973512"/>
    <lineage>
        <taxon>Bacteria</taxon>
        <taxon>Pseudomonadati</taxon>
        <taxon>Nitrospirota</taxon>
        <taxon>Nitrospiria</taxon>
        <taxon>Nitrospirales</taxon>
        <taxon>Nitrospiraceae</taxon>
        <taxon>Nitrospira</taxon>
    </lineage>
</organism>
<dbReference type="SUPFAM" id="SSF54211">
    <property type="entry name" value="Ribosomal protein S5 domain 2-like"/>
    <property type="match status" value="1"/>
</dbReference>
<keyword evidence="3" id="KW-1185">Reference proteome</keyword>
<dbReference type="Gene3D" id="3.30.230.10">
    <property type="match status" value="1"/>
</dbReference>
<dbReference type="Proteomes" id="UP001179121">
    <property type="component" value="Chromosome"/>
</dbReference>
<dbReference type="GO" id="GO:0004176">
    <property type="term" value="F:ATP-dependent peptidase activity"/>
    <property type="evidence" value="ECO:0007669"/>
    <property type="project" value="InterPro"/>
</dbReference>
<dbReference type="InterPro" id="IPR008269">
    <property type="entry name" value="Lon_proteolytic"/>
</dbReference>
<dbReference type="KEGG" id="nti:DNFV4_03233"/>
<proteinExistence type="predicted"/>
<name>A0AA86N159_9BACT</name>
<feature type="domain" description="Lon proteolytic" evidence="1">
    <location>
        <begin position="108"/>
        <end position="193"/>
    </location>
</feature>
<dbReference type="RefSeq" id="WP_289269513.1">
    <property type="nucleotide sequence ID" value="NZ_OX365700.1"/>
</dbReference>
<dbReference type="GO" id="GO:0004252">
    <property type="term" value="F:serine-type endopeptidase activity"/>
    <property type="evidence" value="ECO:0007669"/>
    <property type="project" value="InterPro"/>
</dbReference>
<dbReference type="InterPro" id="IPR020568">
    <property type="entry name" value="Ribosomal_Su5_D2-typ_SF"/>
</dbReference>
<dbReference type="PROSITE" id="PS51257">
    <property type="entry name" value="PROKAR_LIPOPROTEIN"/>
    <property type="match status" value="1"/>
</dbReference>
<evidence type="ECO:0000313" key="2">
    <source>
        <dbReference type="EMBL" id="CAI4032803.1"/>
    </source>
</evidence>
<dbReference type="EMBL" id="OX365700">
    <property type="protein sequence ID" value="CAI4032803.1"/>
    <property type="molecule type" value="Genomic_DNA"/>
</dbReference>
<gene>
    <name evidence="2" type="ORF">DNFV4_03233</name>
</gene>
<reference evidence="2" key="1">
    <citation type="submission" date="2022-10" db="EMBL/GenBank/DDBJ databases">
        <authorList>
            <person name="Koch H."/>
        </authorList>
    </citation>
    <scope>NUCLEOTIDE SEQUENCE</scope>
    <source>
        <strain evidence="2">DNF</strain>
    </source>
</reference>
<evidence type="ECO:0000259" key="1">
    <source>
        <dbReference type="Pfam" id="PF05362"/>
    </source>
</evidence>
<evidence type="ECO:0000313" key="3">
    <source>
        <dbReference type="Proteomes" id="UP001179121"/>
    </source>
</evidence>
<accession>A0AA86N159</accession>
<sequence length="232" mass="25012">MSSHPRRWFVSPLATIFSLALGCVWQMSMAAPVATAGMERSQIITFLGVSVPHHAWDYGRGAVGRMVVEWEQRKDRHGIMVSFLQGRGSLSSGTELAILLAIDRAAHAAGLQTDSWTVTFKVHEPAGTIYGDSLSGLAGLTVVALAKGDIIPSDRTMTGTITQDGGIGPVSSIPLKIEAASKQHLRRVIIPDELDITDSDWVNPFLMQVSPIQSAALAYQALTDHSMKPTHE</sequence>